<feature type="binding site" evidence="12">
    <location>
        <position position="259"/>
    </location>
    <ligand>
        <name>substrate</name>
    </ligand>
</feature>
<comment type="activity regulation">
    <text evidence="12">Activated by a monovalent cation that binds near, but not in, the active site. The most likely occupant of the site in vivo is potassium. Ion binding induces a conformational change that may alter substrate affinity.</text>
</comment>
<feature type="binding site" evidence="12">
    <location>
        <begin position="258"/>
        <end position="259"/>
    </location>
    <ligand>
        <name>ATP</name>
        <dbReference type="ChEBI" id="CHEBI:30616"/>
    </ligand>
</feature>
<dbReference type="GO" id="GO:0004747">
    <property type="term" value="F:ribokinase activity"/>
    <property type="evidence" value="ECO:0007669"/>
    <property type="project" value="UniProtKB-UniRule"/>
</dbReference>
<evidence type="ECO:0000256" key="5">
    <source>
        <dbReference type="ARBA" id="ARBA00022723"/>
    </source>
</evidence>
<feature type="binding site" evidence="12">
    <location>
        <position position="255"/>
    </location>
    <ligand>
        <name>K(+)</name>
        <dbReference type="ChEBI" id="CHEBI:29103"/>
    </ligand>
</feature>
<evidence type="ECO:0000256" key="10">
    <source>
        <dbReference type="ARBA" id="ARBA00022958"/>
    </source>
</evidence>
<comment type="subunit">
    <text evidence="12">Homodimer.</text>
</comment>
<dbReference type="GO" id="GO:0005524">
    <property type="term" value="F:ATP binding"/>
    <property type="evidence" value="ECO:0007669"/>
    <property type="project" value="UniProtKB-UniRule"/>
</dbReference>
<feature type="binding site" evidence="12">
    <location>
        <position position="253"/>
    </location>
    <ligand>
        <name>K(+)</name>
        <dbReference type="ChEBI" id="CHEBI:29103"/>
    </ligand>
</feature>
<evidence type="ECO:0000259" key="13">
    <source>
        <dbReference type="Pfam" id="PF00294"/>
    </source>
</evidence>
<comment type="caution">
    <text evidence="12">Lacks conserved residue(s) required for the propagation of feature annotation.</text>
</comment>
<feature type="binding site" evidence="12">
    <location>
        <begin position="46"/>
        <end position="50"/>
    </location>
    <ligand>
        <name>substrate</name>
    </ligand>
</feature>
<evidence type="ECO:0000256" key="12">
    <source>
        <dbReference type="HAMAP-Rule" id="MF_01987"/>
    </source>
</evidence>
<reference evidence="14 15" key="1">
    <citation type="submission" date="2020-08" db="EMBL/GenBank/DDBJ databases">
        <authorList>
            <person name="Seo M.-J."/>
        </authorList>
    </citation>
    <scope>NUCLEOTIDE SEQUENCE [LARGE SCALE GENOMIC DNA]</scope>
    <source>
        <strain evidence="14 15">MBLA0160</strain>
    </source>
</reference>
<evidence type="ECO:0000256" key="6">
    <source>
        <dbReference type="ARBA" id="ARBA00022741"/>
    </source>
</evidence>
<comment type="function">
    <text evidence="12">Catalyzes the phosphorylation of ribose at O-5 in a reaction requiring ATP and magnesium. The resulting D-ribose-5-phosphate can then be used either for sythesis of nucleotides, histidine, and tryptophan, or as a component of the pentose phosphate pathway.</text>
</comment>
<dbReference type="PRINTS" id="PR00990">
    <property type="entry name" value="RIBOKINASE"/>
</dbReference>
<dbReference type="CDD" id="cd01174">
    <property type="entry name" value="ribokinase"/>
    <property type="match status" value="1"/>
</dbReference>
<accession>A0A7J9SGH7</accession>
<evidence type="ECO:0000313" key="14">
    <source>
        <dbReference type="EMBL" id="MBB6646064.1"/>
    </source>
</evidence>
<feature type="binding site" evidence="12">
    <location>
        <begin position="18"/>
        <end position="20"/>
    </location>
    <ligand>
        <name>substrate</name>
    </ligand>
</feature>
<sequence length="311" mass="31278">MTTDSDTEPCVAVVGSYNHDLSMAVESLPAPGETVLGGEFTEGTGGKGSNQAVAAARLGAATSFVGCLGEDRFGDAAVDLWDEEGVSAAGVRRTDETHTGVAFIIVGDDGENVISVAQGANAHLSGADVRAAAAEIRSADVLLCQLETELDPVIAAAEVAADAGTEVILNPAPARELPESLLSNVDIITPNRGEGCILAGHEPGADLTPSELLSALTGLGVPRTVLTLGPDGALVDDSGTRTAVDAIDVEVVDTTGGGDAFNAGLAVARAEGRDLADAVRFGCVCGGLACTDFEVVLALPDRSAVDARIGE</sequence>
<name>A0A7J9SGH7_9EURY</name>
<feature type="binding site" evidence="12">
    <location>
        <begin position="227"/>
        <end position="232"/>
    </location>
    <ligand>
        <name>ATP</name>
        <dbReference type="ChEBI" id="CHEBI:30616"/>
    </ligand>
</feature>
<keyword evidence="9 12" id="KW-0460">Magnesium</keyword>
<keyword evidence="8 12" id="KW-0067">ATP-binding</keyword>
<dbReference type="Gene3D" id="3.40.1190.20">
    <property type="match status" value="1"/>
</dbReference>
<feature type="binding site" evidence="12">
    <location>
        <position position="147"/>
    </location>
    <ligand>
        <name>substrate</name>
    </ligand>
</feature>
<evidence type="ECO:0000256" key="3">
    <source>
        <dbReference type="ARBA" id="ARBA00016943"/>
    </source>
</evidence>
<comment type="pathway">
    <text evidence="12">Carbohydrate metabolism; D-ribose degradation; D-ribose 5-phosphate from beta-D-ribopyranose: step 2/2.</text>
</comment>
<keyword evidence="5 12" id="KW-0479">Metal-binding</keyword>
<protein>
    <recommendedName>
        <fullName evidence="3 12">Ribokinase</fullName>
        <shortName evidence="12">RK</shortName>
        <ecNumber evidence="2 12">2.7.1.15</ecNumber>
    </recommendedName>
</protein>
<dbReference type="GO" id="GO:0019303">
    <property type="term" value="P:D-ribose catabolic process"/>
    <property type="evidence" value="ECO:0007669"/>
    <property type="project" value="UniProtKB-UniRule"/>
</dbReference>
<evidence type="ECO:0000256" key="11">
    <source>
        <dbReference type="ARBA" id="ARBA00023277"/>
    </source>
</evidence>
<evidence type="ECO:0000256" key="7">
    <source>
        <dbReference type="ARBA" id="ARBA00022777"/>
    </source>
</evidence>
<feature type="domain" description="Carbohydrate kinase PfkB" evidence="13">
    <location>
        <begin position="11"/>
        <end position="300"/>
    </location>
</feature>
<dbReference type="InterPro" id="IPR002173">
    <property type="entry name" value="Carboh/pur_kinase_PfkB_CS"/>
</dbReference>
<comment type="cofactor">
    <cofactor evidence="12">
        <name>Mg(2+)</name>
        <dbReference type="ChEBI" id="CHEBI:18420"/>
    </cofactor>
    <text evidence="12">Requires a divalent cation, most likely magnesium in vivo, as an electrophilic catalyst to aid phosphoryl group transfer. It is the chelate of the metal and the nucleotide that is the actual substrate.</text>
</comment>
<dbReference type="GO" id="GO:0005829">
    <property type="term" value="C:cytosol"/>
    <property type="evidence" value="ECO:0007669"/>
    <property type="project" value="TreeGrafter"/>
</dbReference>
<keyword evidence="7 12" id="KW-0418">Kinase</keyword>
<dbReference type="EC" id="2.7.1.15" evidence="2 12"/>
<dbReference type="InterPro" id="IPR011877">
    <property type="entry name" value="Ribokinase"/>
</dbReference>
<keyword evidence="6 12" id="KW-0547">Nucleotide-binding</keyword>
<dbReference type="RefSeq" id="WP_185192419.1">
    <property type="nucleotide sequence ID" value="NZ_JACKXD010000002.1"/>
</dbReference>
<dbReference type="SUPFAM" id="SSF53613">
    <property type="entry name" value="Ribokinase-like"/>
    <property type="match status" value="1"/>
</dbReference>
<comment type="caution">
    <text evidence="14">The sequence shown here is derived from an EMBL/GenBank/DDBJ whole genome shotgun (WGS) entry which is preliminary data.</text>
</comment>
<keyword evidence="4 12" id="KW-0808">Transferase</keyword>
<dbReference type="InterPro" id="IPR029056">
    <property type="entry name" value="Ribokinase-like"/>
</dbReference>
<dbReference type="PANTHER" id="PTHR10584:SF166">
    <property type="entry name" value="RIBOKINASE"/>
    <property type="match status" value="1"/>
</dbReference>
<gene>
    <name evidence="12" type="primary">rbsK</name>
    <name evidence="14" type="ORF">H5V44_07150</name>
</gene>
<dbReference type="GO" id="GO:0046872">
    <property type="term" value="F:metal ion binding"/>
    <property type="evidence" value="ECO:0007669"/>
    <property type="project" value="UniProtKB-KW"/>
</dbReference>
<dbReference type="EMBL" id="JACKXD010000002">
    <property type="protein sequence ID" value="MBB6646064.1"/>
    <property type="molecule type" value="Genomic_DNA"/>
</dbReference>
<comment type="similarity">
    <text evidence="1">Belongs to the carbohydrate kinase pfkB family.</text>
</comment>
<proteinExistence type="inferred from homology"/>
<dbReference type="HAMAP" id="MF_01987">
    <property type="entry name" value="Ribokinase"/>
    <property type="match status" value="1"/>
</dbReference>
<keyword evidence="11 12" id="KW-0119">Carbohydrate metabolism</keyword>
<evidence type="ECO:0000256" key="4">
    <source>
        <dbReference type="ARBA" id="ARBA00022679"/>
    </source>
</evidence>
<dbReference type="InterPro" id="IPR002139">
    <property type="entry name" value="Ribo/fructo_kinase"/>
</dbReference>
<evidence type="ECO:0000256" key="8">
    <source>
        <dbReference type="ARBA" id="ARBA00022840"/>
    </source>
</evidence>
<comment type="subcellular location">
    <subcellularLocation>
        <location evidence="12">Cytoplasm</location>
    </subcellularLocation>
</comment>
<feature type="active site" description="Proton acceptor" evidence="12">
    <location>
        <position position="259"/>
    </location>
</feature>
<feature type="binding site" evidence="12">
    <location>
        <position position="292"/>
    </location>
    <ligand>
        <name>K(+)</name>
        <dbReference type="ChEBI" id="CHEBI:29103"/>
    </ligand>
</feature>
<keyword evidence="12" id="KW-0963">Cytoplasm</keyword>
<comment type="similarity">
    <text evidence="12">Belongs to the carbohydrate kinase PfkB family. Ribokinase subfamily.</text>
</comment>
<organism evidence="14 15">
    <name type="scientific">Halobellus ruber</name>
    <dbReference type="NCBI Taxonomy" id="2761102"/>
    <lineage>
        <taxon>Archaea</taxon>
        <taxon>Methanobacteriati</taxon>
        <taxon>Methanobacteriota</taxon>
        <taxon>Stenosarchaea group</taxon>
        <taxon>Halobacteria</taxon>
        <taxon>Halobacteriales</taxon>
        <taxon>Haloferacaceae</taxon>
        <taxon>Halobellus</taxon>
    </lineage>
</organism>
<evidence type="ECO:0000256" key="9">
    <source>
        <dbReference type="ARBA" id="ARBA00022842"/>
    </source>
</evidence>
<dbReference type="Proteomes" id="UP000546257">
    <property type="component" value="Unassembled WGS sequence"/>
</dbReference>
<keyword evidence="15" id="KW-1185">Reference proteome</keyword>
<evidence type="ECO:0000256" key="1">
    <source>
        <dbReference type="ARBA" id="ARBA00005380"/>
    </source>
</evidence>
<dbReference type="AlphaFoldDB" id="A0A7J9SGH7"/>
<dbReference type="UniPathway" id="UPA00916">
    <property type="reaction ID" value="UER00889"/>
</dbReference>
<dbReference type="Pfam" id="PF00294">
    <property type="entry name" value="PfkB"/>
    <property type="match status" value="1"/>
</dbReference>
<evidence type="ECO:0000256" key="2">
    <source>
        <dbReference type="ARBA" id="ARBA00012035"/>
    </source>
</evidence>
<dbReference type="PANTHER" id="PTHR10584">
    <property type="entry name" value="SUGAR KINASE"/>
    <property type="match status" value="1"/>
</dbReference>
<feature type="binding site" evidence="12">
    <location>
        <position position="191"/>
    </location>
    <ligand>
        <name>ATP</name>
        <dbReference type="ChEBI" id="CHEBI:30616"/>
    </ligand>
</feature>
<keyword evidence="10 12" id="KW-0630">Potassium</keyword>
<comment type="catalytic activity">
    <reaction evidence="12">
        <text>D-ribose + ATP = D-ribose 5-phosphate + ADP + H(+)</text>
        <dbReference type="Rhea" id="RHEA:13697"/>
        <dbReference type="ChEBI" id="CHEBI:15378"/>
        <dbReference type="ChEBI" id="CHEBI:30616"/>
        <dbReference type="ChEBI" id="CHEBI:47013"/>
        <dbReference type="ChEBI" id="CHEBI:78346"/>
        <dbReference type="ChEBI" id="CHEBI:456216"/>
        <dbReference type="EC" id="2.7.1.15"/>
    </reaction>
</comment>
<dbReference type="PROSITE" id="PS00584">
    <property type="entry name" value="PFKB_KINASES_2"/>
    <property type="match status" value="1"/>
</dbReference>
<feature type="binding site" evidence="12">
    <location>
        <position position="289"/>
    </location>
    <ligand>
        <name>K(+)</name>
        <dbReference type="ChEBI" id="CHEBI:29103"/>
    </ligand>
</feature>
<dbReference type="InterPro" id="IPR011611">
    <property type="entry name" value="PfkB_dom"/>
</dbReference>
<evidence type="ECO:0000313" key="15">
    <source>
        <dbReference type="Proteomes" id="UP000546257"/>
    </source>
</evidence>